<evidence type="ECO:0000313" key="3">
    <source>
        <dbReference type="Proteomes" id="UP000460194"/>
    </source>
</evidence>
<comment type="caution">
    <text evidence="2">The sequence shown here is derived from an EMBL/GenBank/DDBJ whole genome shotgun (WGS) entry which is preliminary data.</text>
</comment>
<name>A0A6B1IFT2_9EURY</name>
<protein>
    <submittedName>
        <fullName evidence="2">Photosystem reaction center subunit H</fullName>
    </submittedName>
</protein>
<dbReference type="Gene3D" id="2.30.30.240">
    <property type="entry name" value="PRC-barrel domain"/>
    <property type="match status" value="1"/>
</dbReference>
<evidence type="ECO:0000259" key="1">
    <source>
        <dbReference type="Pfam" id="PF05239"/>
    </source>
</evidence>
<dbReference type="SUPFAM" id="SSF50346">
    <property type="entry name" value="PRC-barrel domain"/>
    <property type="match status" value="1"/>
</dbReference>
<dbReference type="Proteomes" id="UP000460194">
    <property type="component" value="Unassembled WGS sequence"/>
</dbReference>
<dbReference type="EMBL" id="WMEO01000018">
    <property type="protein sequence ID" value="MYL17216.1"/>
    <property type="molecule type" value="Genomic_DNA"/>
</dbReference>
<dbReference type="InterPro" id="IPR027275">
    <property type="entry name" value="PRC-brl_dom"/>
</dbReference>
<sequence>MEQVLASSLSGYSVMTTTGAELGVVNNVTADLQTGELEYFRIDLNGNNTSGFRETDDGHVLVPAGAVSEKSDYLLVEPATD</sequence>
<organism evidence="2 3">
    <name type="scientific">Halorubrum distributum</name>
    <dbReference type="NCBI Taxonomy" id="29283"/>
    <lineage>
        <taxon>Archaea</taxon>
        <taxon>Methanobacteriati</taxon>
        <taxon>Methanobacteriota</taxon>
        <taxon>Stenosarchaea group</taxon>
        <taxon>Halobacteria</taxon>
        <taxon>Halobacteriales</taxon>
        <taxon>Haloferacaceae</taxon>
        <taxon>Halorubrum</taxon>
        <taxon>Halorubrum distributum group</taxon>
    </lineage>
</organism>
<reference evidence="2 3" key="1">
    <citation type="submission" date="2019-11" db="EMBL/GenBank/DDBJ databases">
        <title>Genome sequences of 17 halophilic strains isolated from different environments.</title>
        <authorList>
            <person name="Furrow R.E."/>
        </authorList>
    </citation>
    <scope>NUCLEOTIDE SEQUENCE [LARGE SCALE GENOMIC DNA]</scope>
    <source>
        <strain evidence="2 3">22517_05_Cabo</strain>
    </source>
</reference>
<dbReference type="Pfam" id="PF05239">
    <property type="entry name" value="PRC"/>
    <property type="match status" value="1"/>
</dbReference>
<gene>
    <name evidence="2" type="ORF">GLW36_11250</name>
</gene>
<proteinExistence type="predicted"/>
<accession>A0A6B1IFT2</accession>
<dbReference type="InterPro" id="IPR011033">
    <property type="entry name" value="PRC_barrel-like_sf"/>
</dbReference>
<evidence type="ECO:0000313" key="2">
    <source>
        <dbReference type="EMBL" id="MYL17216.1"/>
    </source>
</evidence>
<feature type="domain" description="PRC-barrel" evidence="1">
    <location>
        <begin position="1"/>
        <end position="79"/>
    </location>
</feature>
<dbReference type="AlphaFoldDB" id="A0A6B1IFT2"/>
<dbReference type="RefSeq" id="WP_159369236.1">
    <property type="nucleotide sequence ID" value="NZ_WMEO01000018.1"/>
</dbReference>